<evidence type="ECO:0000313" key="6">
    <source>
        <dbReference type="EMBL" id="MDV5390958.1"/>
    </source>
</evidence>
<evidence type="ECO:0000313" key="7">
    <source>
        <dbReference type="Proteomes" id="UP001187859"/>
    </source>
</evidence>
<comment type="caution">
    <text evidence="6">The sequence shown here is derived from an EMBL/GenBank/DDBJ whole genome shotgun (WGS) entry which is preliminary data.</text>
</comment>
<evidence type="ECO:0000256" key="3">
    <source>
        <dbReference type="ARBA" id="ARBA00022777"/>
    </source>
</evidence>
<dbReference type="AlphaFoldDB" id="A0AAE4PZ67"/>
<dbReference type="PANTHER" id="PTHR37419:SF8">
    <property type="entry name" value="TOXIN YJJJ"/>
    <property type="match status" value="1"/>
</dbReference>
<feature type="domain" description="HipA N-terminal subdomain 1" evidence="5">
    <location>
        <begin position="45"/>
        <end position="119"/>
    </location>
</feature>
<evidence type="ECO:0000259" key="4">
    <source>
        <dbReference type="Pfam" id="PF07804"/>
    </source>
</evidence>
<dbReference type="RefSeq" id="WP_317519902.1">
    <property type="nucleotide sequence ID" value="NZ_JASGOQ010000001.1"/>
</dbReference>
<proteinExistence type="inferred from homology"/>
<evidence type="ECO:0000259" key="5">
    <source>
        <dbReference type="Pfam" id="PF13657"/>
    </source>
</evidence>
<reference evidence="6" key="1">
    <citation type="submission" date="2023-05" db="EMBL/GenBank/DDBJ databases">
        <title>Colonisation of extended spectrum b-lactamase- and carbapenemase-producing bacteria on hospital surfaces from low- and middle-income countries.</title>
        <authorList>
            <person name="Nieto-Rosado M."/>
            <person name="Sands K."/>
            <person name="Iregbu K."/>
            <person name="Zahra R."/>
            <person name="Mazarati J.B."/>
            <person name="Mehtar S."/>
            <person name="Barnards-Group B."/>
            <person name="Walsh T.R."/>
        </authorList>
    </citation>
    <scope>NUCLEOTIDE SEQUENCE</scope>
    <source>
        <strain evidence="6">PP-E493</strain>
    </source>
</reference>
<organism evidence="6 7">
    <name type="scientific">Shewanella xiamenensis</name>
    <dbReference type="NCBI Taxonomy" id="332186"/>
    <lineage>
        <taxon>Bacteria</taxon>
        <taxon>Pseudomonadati</taxon>
        <taxon>Pseudomonadota</taxon>
        <taxon>Gammaproteobacteria</taxon>
        <taxon>Alteromonadales</taxon>
        <taxon>Shewanellaceae</taxon>
        <taxon>Shewanella</taxon>
    </lineage>
</organism>
<dbReference type="Proteomes" id="UP001187859">
    <property type="component" value="Unassembled WGS sequence"/>
</dbReference>
<dbReference type="EMBL" id="JASGOQ010000001">
    <property type="protein sequence ID" value="MDV5390958.1"/>
    <property type="molecule type" value="Genomic_DNA"/>
</dbReference>
<dbReference type="InterPro" id="IPR017508">
    <property type="entry name" value="HipA_N1"/>
</dbReference>
<dbReference type="InterPro" id="IPR012893">
    <property type="entry name" value="HipA-like_C"/>
</dbReference>
<dbReference type="GO" id="GO:0004674">
    <property type="term" value="F:protein serine/threonine kinase activity"/>
    <property type="evidence" value="ECO:0007669"/>
    <property type="project" value="TreeGrafter"/>
</dbReference>
<sequence length="455" mass="51070">MQILTVQMNIAGEWRDVAMVGFYAPEKGTGGPCVLNYDIEHVTSYFHQFAQTAVSVSLPVDNIPLRSPHWHRFLEDIMPAGSSRDYWVKRLGLQDLPNLERDFQLLKYGTIAPIGNLRIKESVPEKAKRSLPVTFSIADVSELQIDFIEYAQSRGADAGGASGAGGAAPKLLVRLNEQHGVWIDTFQDDPRNLDQPYLVKFPRGKTALDSDILRAEYHFYHELTQLGFETISVDSMKLIEAERGPSLWLPRFDYGIEAGAMVSYGMESVYAILGEPTAKPLLHADVIRRLLVAFNKKENYGNTRTLLDVEAELEGKSGIEAFVIEWVRRDLLNIAFGNSDNHGRNTSFIKYGNRVQLAPIYDFSPMKADYEMITRTFTWGEGMELGGVYNFPAIAEHLSDLLSPNELMSALNETAVRLLGLEQRLRQRDVPESILAHSGIGFATLEARMQQWGLL</sequence>
<keyword evidence="2" id="KW-0808">Transferase</keyword>
<evidence type="ECO:0000256" key="2">
    <source>
        <dbReference type="ARBA" id="ARBA00022679"/>
    </source>
</evidence>
<dbReference type="Pfam" id="PF07804">
    <property type="entry name" value="HipA_C"/>
    <property type="match status" value="1"/>
</dbReference>
<dbReference type="InterPro" id="IPR016869">
    <property type="entry name" value="UCP028135_HipA-like"/>
</dbReference>
<dbReference type="PANTHER" id="PTHR37419">
    <property type="entry name" value="SERINE/THREONINE-PROTEIN KINASE TOXIN HIPA"/>
    <property type="match status" value="1"/>
</dbReference>
<dbReference type="InterPro" id="IPR052028">
    <property type="entry name" value="HipA_Ser/Thr_kinase"/>
</dbReference>
<accession>A0AAE4PZ67</accession>
<comment type="similarity">
    <text evidence="1">Belongs to the HipA Ser/Thr kinase family.</text>
</comment>
<dbReference type="GO" id="GO:0005829">
    <property type="term" value="C:cytosol"/>
    <property type="evidence" value="ECO:0007669"/>
    <property type="project" value="TreeGrafter"/>
</dbReference>
<feature type="domain" description="HipA-like C-terminal" evidence="4">
    <location>
        <begin position="164"/>
        <end position="412"/>
    </location>
</feature>
<name>A0AAE4PZ67_9GAMM</name>
<dbReference type="Pfam" id="PF13657">
    <property type="entry name" value="Couple_hipA"/>
    <property type="match status" value="1"/>
</dbReference>
<dbReference type="PIRSF" id="PIRSF028135">
    <property type="entry name" value="UCP028135_HipA-like"/>
    <property type="match status" value="1"/>
</dbReference>
<protein>
    <submittedName>
        <fullName evidence="6">HipA domain-containing protein</fullName>
    </submittedName>
</protein>
<keyword evidence="3" id="KW-0418">Kinase</keyword>
<gene>
    <name evidence="6" type="ORF">QM089_12035</name>
</gene>
<evidence type="ECO:0000256" key="1">
    <source>
        <dbReference type="ARBA" id="ARBA00010164"/>
    </source>
</evidence>